<organism evidence="1 2">
    <name type="scientific">Prevotella disiens JCM 6334 = ATCC 29426</name>
    <dbReference type="NCBI Taxonomy" id="1235811"/>
    <lineage>
        <taxon>Bacteria</taxon>
        <taxon>Pseudomonadati</taxon>
        <taxon>Bacteroidota</taxon>
        <taxon>Bacteroidia</taxon>
        <taxon>Bacteroidales</taxon>
        <taxon>Prevotellaceae</taxon>
        <taxon>Prevotella</taxon>
    </lineage>
</organism>
<comment type="caution">
    <text evidence="1">The sequence shown here is derived from an EMBL/GenBank/DDBJ whole genome shotgun (WGS) entry which is preliminary data.</text>
</comment>
<proteinExistence type="predicted"/>
<accession>A0ABN0NRB0</accession>
<dbReference type="Proteomes" id="UP000016660">
    <property type="component" value="Unassembled WGS sequence"/>
</dbReference>
<evidence type="ECO:0000313" key="1">
    <source>
        <dbReference type="EMBL" id="ERJ75914.1"/>
    </source>
</evidence>
<keyword evidence="2" id="KW-1185">Reference proteome</keyword>
<dbReference type="EMBL" id="AWUY01000150">
    <property type="protein sequence ID" value="ERJ75914.1"/>
    <property type="molecule type" value="Genomic_DNA"/>
</dbReference>
<protein>
    <submittedName>
        <fullName evidence="1">Uncharacterized protein</fullName>
    </submittedName>
</protein>
<reference evidence="1 2" key="1">
    <citation type="submission" date="2013-06" db="EMBL/GenBank/DDBJ databases">
        <authorList>
            <person name="Weinstock G."/>
            <person name="Sodergren E."/>
            <person name="Lobos E.A."/>
            <person name="Fulton L."/>
            <person name="Fulton R."/>
            <person name="Courtney L."/>
            <person name="Fronick C."/>
            <person name="O'Laughlin M."/>
            <person name="Godfrey J."/>
            <person name="Wilson R.M."/>
            <person name="Miner T."/>
            <person name="Farmer C."/>
            <person name="Delehaunty K."/>
            <person name="Cordes M."/>
            <person name="Minx P."/>
            <person name="Tomlinson C."/>
            <person name="Chen J."/>
            <person name="Wollam A."/>
            <person name="Pepin K.H."/>
            <person name="Bhonagiri V."/>
            <person name="Zhang X."/>
            <person name="Warren W."/>
            <person name="Mitreva M."/>
            <person name="Mardis E.R."/>
            <person name="Wilson R.K."/>
        </authorList>
    </citation>
    <scope>NUCLEOTIDE SEQUENCE [LARGE SCALE GENOMIC DNA]</scope>
    <source>
        <strain evidence="1 2">ATCC 29426</strain>
    </source>
</reference>
<evidence type="ECO:0000313" key="2">
    <source>
        <dbReference type="Proteomes" id="UP000016660"/>
    </source>
</evidence>
<sequence length="51" mass="6002">TCQKAAILHFLLRTKNCANIPDYFKFQNRRFCHSKVPILRCKTGSFIFLLV</sequence>
<gene>
    <name evidence="1" type="ORF">HMPREF0653_01684</name>
</gene>
<feature type="non-terminal residue" evidence="1">
    <location>
        <position position="1"/>
    </location>
</feature>
<name>A0ABN0NRB0_9BACT</name>